<evidence type="ECO:0000256" key="7">
    <source>
        <dbReference type="ARBA" id="ARBA00023242"/>
    </source>
</evidence>
<keyword evidence="2" id="KW-0479">Metal-binding</keyword>
<evidence type="ECO:0000313" key="10">
    <source>
        <dbReference type="Proteomes" id="UP000472372"/>
    </source>
</evidence>
<dbReference type="GO" id="GO:0005634">
    <property type="term" value="C:nucleus"/>
    <property type="evidence" value="ECO:0007669"/>
    <property type="project" value="UniProtKB-SubCell"/>
</dbReference>
<evidence type="ECO:0000256" key="2">
    <source>
        <dbReference type="ARBA" id="ARBA00022723"/>
    </source>
</evidence>
<evidence type="ECO:0000256" key="1">
    <source>
        <dbReference type="ARBA" id="ARBA00004123"/>
    </source>
</evidence>
<dbReference type="GO" id="GO:0003677">
    <property type="term" value="F:DNA binding"/>
    <property type="evidence" value="ECO:0007669"/>
    <property type="project" value="InterPro"/>
</dbReference>
<name>A0A6S6VTZ7_9PLEO</name>
<dbReference type="PANTHER" id="PTHR46481:SF10">
    <property type="entry name" value="ZINC FINGER BED DOMAIN-CONTAINING PROTEIN 39"/>
    <property type="match status" value="1"/>
</dbReference>
<dbReference type="PANTHER" id="PTHR46481">
    <property type="entry name" value="ZINC FINGER BED DOMAIN-CONTAINING PROTEIN 4"/>
    <property type="match status" value="1"/>
</dbReference>
<comment type="subcellular location">
    <subcellularLocation>
        <location evidence="1">Nucleus</location>
    </subcellularLocation>
</comment>
<keyword evidence="6" id="KW-0804">Transcription</keyword>
<keyword evidence="5" id="KW-0805">Transcription regulation</keyword>
<dbReference type="InterPro" id="IPR003656">
    <property type="entry name" value="Znf_BED"/>
</dbReference>
<accession>A0A6S6VTZ7</accession>
<keyword evidence="4" id="KW-0862">Zinc</keyword>
<feature type="compositionally biased region" description="Pro residues" evidence="8">
    <location>
        <begin position="39"/>
        <end position="49"/>
    </location>
</feature>
<keyword evidence="7" id="KW-0539">Nucleus</keyword>
<evidence type="ECO:0000256" key="5">
    <source>
        <dbReference type="ARBA" id="ARBA00023015"/>
    </source>
</evidence>
<dbReference type="GO" id="GO:0008270">
    <property type="term" value="F:zinc ion binding"/>
    <property type="evidence" value="ECO:0007669"/>
    <property type="project" value="UniProtKB-KW"/>
</dbReference>
<dbReference type="Proteomes" id="UP000472372">
    <property type="component" value="Chromosome 3"/>
</dbReference>
<evidence type="ECO:0000256" key="8">
    <source>
        <dbReference type="SAM" id="MobiDB-lite"/>
    </source>
</evidence>
<reference evidence="9" key="1">
    <citation type="submission" date="2021-02" db="EMBL/GenBank/DDBJ databases">
        <authorList>
            <person name="Syme A R."/>
            <person name="Syme A R."/>
            <person name="Moolhuijzen P."/>
        </authorList>
    </citation>
    <scope>NUCLEOTIDE SEQUENCE</scope>
    <source>
        <strain evidence="9">W1-1</strain>
    </source>
</reference>
<organism evidence="9 10">
    <name type="scientific">Pyrenophora teres f. teres</name>
    <dbReference type="NCBI Taxonomy" id="97479"/>
    <lineage>
        <taxon>Eukaryota</taxon>
        <taxon>Fungi</taxon>
        <taxon>Dikarya</taxon>
        <taxon>Ascomycota</taxon>
        <taxon>Pezizomycotina</taxon>
        <taxon>Dothideomycetes</taxon>
        <taxon>Pleosporomycetidae</taxon>
        <taxon>Pleosporales</taxon>
        <taxon>Pleosporineae</taxon>
        <taxon>Pleosporaceae</taxon>
        <taxon>Pyrenophora</taxon>
    </lineage>
</organism>
<sequence length="592" mass="65948">MSQHTMMRRFTSAAPSTPSTPAARTVHHAAAARRLLAPPESPAPSPQATPTPSGVSSQVSEASEVDEEAEDSDDFVVDFGRIYYNGERLEPHRLGHAVTHKSQLAGKRKASSVWRYGVKISYDNPSGGEKTFWLCKLCHRSFPHDALKKIDGYDHVKRHMVKKHRINVATGLLPEADKPVYSSPFAAAKVAGSNRLVSHTPWEEKELQAALIDWVILRDVSFSIATSTELRGLLTWNRTGLLKALPTARSTITSYVRSTHARRMSEIKALLQAASSQLSVSIDVWTSSNHLSFLGVVAHFSDSQYKQRDVLIAFRNLYGDHTGAAQAAIILNVLNEFEVAPRLQAFVGDNASNNDSELINGLNQHPDVHLSSSNRIRCAGHIINLVVKATLYGKGVGQFENNLAEASVTQQYELFRSQGVVGKLHNFVNAVCASHKRRELFLSVQKESLDDDDALYTYNTLQLRQDGGVRWHSVYYMLLRCLELRNSIQRFMTRSQSASQQLDDAYNPLTDALTEEEWEAVQQLVDFLVLPVEMTKRLEGSNSVSGFGSLWQTLTNLQTLWNHYTTESARLDHPNNSSSAYFAAAARRRPGH</sequence>
<keyword evidence="3" id="KW-0863">Zinc-finger</keyword>
<dbReference type="InterPro" id="IPR012337">
    <property type="entry name" value="RNaseH-like_sf"/>
</dbReference>
<feature type="region of interest" description="Disordered" evidence="8">
    <location>
        <begin position="1"/>
        <end position="71"/>
    </location>
</feature>
<dbReference type="InterPro" id="IPR052035">
    <property type="entry name" value="ZnF_BED_domain_contain"/>
</dbReference>
<dbReference type="AlphaFoldDB" id="A0A6S6VTZ7"/>
<dbReference type="EMBL" id="HG992979">
    <property type="protein sequence ID" value="CAE7020025.1"/>
    <property type="molecule type" value="Genomic_DNA"/>
</dbReference>
<gene>
    <name evidence="9" type="ORF">PTTW11_02993</name>
</gene>
<evidence type="ECO:0000256" key="4">
    <source>
        <dbReference type="ARBA" id="ARBA00022833"/>
    </source>
</evidence>
<feature type="compositionally biased region" description="Low complexity" evidence="8">
    <location>
        <begin position="11"/>
        <end position="24"/>
    </location>
</feature>
<proteinExistence type="predicted"/>
<feature type="compositionally biased region" description="Low complexity" evidence="8">
    <location>
        <begin position="50"/>
        <end position="62"/>
    </location>
</feature>
<evidence type="ECO:0000256" key="6">
    <source>
        <dbReference type="ARBA" id="ARBA00023163"/>
    </source>
</evidence>
<dbReference type="PROSITE" id="PS50808">
    <property type="entry name" value="ZF_BED"/>
    <property type="match status" value="1"/>
</dbReference>
<dbReference type="SUPFAM" id="SSF53098">
    <property type="entry name" value="Ribonuclease H-like"/>
    <property type="match status" value="1"/>
</dbReference>
<protein>
    <submittedName>
        <fullName evidence="9">Tfo1 transposase</fullName>
    </submittedName>
</protein>
<evidence type="ECO:0000313" key="9">
    <source>
        <dbReference type="EMBL" id="CAE7020025.1"/>
    </source>
</evidence>
<evidence type="ECO:0000256" key="3">
    <source>
        <dbReference type="ARBA" id="ARBA00022771"/>
    </source>
</evidence>